<proteinExistence type="predicted"/>
<reference evidence="3" key="1">
    <citation type="submission" date="2015-08" db="EMBL/GenBank/DDBJ databases">
        <authorList>
            <person name="Varghese N."/>
        </authorList>
    </citation>
    <scope>NUCLEOTIDE SEQUENCE [LARGE SCALE GENOMIC DNA]</scope>
    <source>
        <strain evidence="3">DSM 18181</strain>
    </source>
</reference>
<feature type="signal peptide" evidence="1">
    <location>
        <begin position="1"/>
        <end position="24"/>
    </location>
</feature>
<name>A0A0K6ICY6_9BURK</name>
<protein>
    <submittedName>
        <fullName evidence="2">PcfJ-like protein</fullName>
    </submittedName>
</protein>
<accession>A0A0K6ICY6</accession>
<feature type="chain" id="PRO_5005504926" evidence="1">
    <location>
        <begin position="25"/>
        <end position="283"/>
    </location>
</feature>
<gene>
    <name evidence="2" type="ORF">Ga0061069_1192</name>
</gene>
<dbReference type="EMBL" id="CYHF01000019">
    <property type="protein sequence ID" value="CUB00913.1"/>
    <property type="molecule type" value="Genomic_DNA"/>
</dbReference>
<evidence type="ECO:0000313" key="2">
    <source>
        <dbReference type="EMBL" id="CUB00913.1"/>
    </source>
</evidence>
<dbReference type="STRING" id="339866.GCA_001418255_03079"/>
<dbReference type="Proteomes" id="UP000183649">
    <property type="component" value="Unassembled WGS sequence"/>
</dbReference>
<evidence type="ECO:0000256" key="1">
    <source>
        <dbReference type="SAM" id="SignalP"/>
    </source>
</evidence>
<sequence>MGVQYRIRPSAIRSLLQVPLFLLADPLRATAIAWMFDAVPQEWQPSFAHETDAAHVLLGWLSSMGWLHDRPLIRCIARDIFWRKRRAFFRYWDLVQQNQDDLEDHDLLLVFASPKSNDPGSKSRRSRRSARRALRRTIMGVGMLSVIEEGISMFAPHLHYEPDGVGAEWKPVLVVPYRCDDRVIVELSSSESLAEEGRVMKHCVASRWREILGGYSAVFSLRDEEGRHRSTLHLSKEGGTWHAVEHRAFRNADPESTCERAAVSLVQHLNQRQAPTGAVLAAH</sequence>
<dbReference type="AlphaFoldDB" id="A0A0K6ICY6"/>
<evidence type="ECO:0000313" key="3">
    <source>
        <dbReference type="Proteomes" id="UP000183649"/>
    </source>
</evidence>
<organism evidence="2 3">
    <name type="scientific">Thiomonas bhubaneswarensis</name>
    <dbReference type="NCBI Taxonomy" id="339866"/>
    <lineage>
        <taxon>Bacteria</taxon>
        <taxon>Pseudomonadati</taxon>
        <taxon>Pseudomonadota</taxon>
        <taxon>Betaproteobacteria</taxon>
        <taxon>Burkholderiales</taxon>
        <taxon>Thiomonas</taxon>
    </lineage>
</organism>
<keyword evidence="1" id="KW-0732">Signal</keyword>
<keyword evidence="3" id="KW-1185">Reference proteome</keyword>